<proteinExistence type="predicted"/>
<feature type="compositionally biased region" description="Low complexity" evidence="1">
    <location>
        <begin position="50"/>
        <end position="62"/>
    </location>
</feature>
<feature type="domain" description="YMC020W-like alpha/beta hydrolase" evidence="2">
    <location>
        <begin position="1015"/>
        <end position="1217"/>
    </location>
</feature>
<feature type="compositionally biased region" description="Low complexity" evidence="1">
    <location>
        <begin position="688"/>
        <end position="703"/>
    </location>
</feature>
<feature type="compositionally biased region" description="Polar residues" evidence="1">
    <location>
        <begin position="623"/>
        <end position="632"/>
    </location>
</feature>
<feature type="compositionally biased region" description="Basic and acidic residues" evidence="1">
    <location>
        <begin position="669"/>
        <end position="682"/>
    </location>
</feature>
<evidence type="ECO:0000313" key="3">
    <source>
        <dbReference type="EMBL" id="RSH93126.1"/>
    </source>
</evidence>
<protein>
    <recommendedName>
        <fullName evidence="2">YMC020W-like alpha/beta hydrolase domain-containing protein</fullName>
    </recommendedName>
</protein>
<feature type="compositionally biased region" description="Low complexity" evidence="1">
    <location>
        <begin position="1263"/>
        <end position="1279"/>
    </location>
</feature>
<feature type="compositionally biased region" description="Low complexity" evidence="1">
    <location>
        <begin position="217"/>
        <end position="228"/>
    </location>
</feature>
<organism evidence="3 4">
    <name type="scientific">Saitozyma podzolica</name>
    <dbReference type="NCBI Taxonomy" id="1890683"/>
    <lineage>
        <taxon>Eukaryota</taxon>
        <taxon>Fungi</taxon>
        <taxon>Dikarya</taxon>
        <taxon>Basidiomycota</taxon>
        <taxon>Agaricomycotina</taxon>
        <taxon>Tremellomycetes</taxon>
        <taxon>Tremellales</taxon>
        <taxon>Trimorphomycetaceae</taxon>
        <taxon>Saitozyma</taxon>
    </lineage>
</organism>
<dbReference type="EMBL" id="RSCD01000004">
    <property type="protein sequence ID" value="RSH93126.1"/>
    <property type="molecule type" value="Genomic_DNA"/>
</dbReference>
<evidence type="ECO:0000259" key="2">
    <source>
        <dbReference type="Pfam" id="PF26147"/>
    </source>
</evidence>
<feature type="compositionally biased region" description="Polar residues" evidence="1">
    <location>
        <begin position="323"/>
        <end position="332"/>
    </location>
</feature>
<reference evidence="3 4" key="1">
    <citation type="submission" date="2018-11" db="EMBL/GenBank/DDBJ databases">
        <title>Genome sequence of Saitozyma podzolica DSM 27192.</title>
        <authorList>
            <person name="Aliyu H."/>
            <person name="Gorte O."/>
            <person name="Ochsenreither K."/>
        </authorList>
    </citation>
    <scope>NUCLEOTIDE SEQUENCE [LARGE SCALE GENOMIC DNA]</scope>
    <source>
        <strain evidence="3 4">DSM 27192</strain>
    </source>
</reference>
<feature type="compositionally biased region" description="Polar residues" evidence="1">
    <location>
        <begin position="532"/>
        <end position="543"/>
    </location>
</feature>
<feature type="domain" description="YMC020W-like alpha/beta hydrolase" evidence="2">
    <location>
        <begin position="851"/>
        <end position="972"/>
    </location>
</feature>
<feature type="region of interest" description="Disordered" evidence="1">
    <location>
        <begin position="808"/>
        <end position="837"/>
    </location>
</feature>
<feature type="region of interest" description="Disordered" evidence="1">
    <location>
        <begin position="1"/>
        <end position="641"/>
    </location>
</feature>
<comment type="caution">
    <text evidence="3">The sequence shown here is derived from an EMBL/GenBank/DDBJ whole genome shotgun (WGS) entry which is preliminary data.</text>
</comment>
<sequence length="1308" mass="137086">MSSTPRKSSVASRTSRPPGPAPIPASLRLASAARKASNPRLTLVFAQGDSSLPPSTGAPPGTSGSGPGSSSRSEEALSRQLDGDLGGRQMGLRSRRSSSATVRTMRTISGLRDGSPSPSVQEEDEDGILGTGDGERNAQAGPSTKRTASSSPLVQTPVDEVSDPQQTLQPHMTRSLNPKSSTSWLRWNSPAPSFPRSANKGKGKGKAQDIFENGGNASAAPSTASETANGVPVPTSAGTYTGNDLAVPLQQDGTATEPPLQERPGEPAIPEQAQVLKTAQQPQPAQATQPAQSSPSTETLPNPQLAEPAHAERSAQSVPHPPTSQATNSTSLPAKRSWWGRSAPPAPPVATSFQPPPPRPSQVMSGPAAGDSDGDQSVAVMEGTAIAESKPSPILTIPNGGEAVPAEVKQPVEPVLQQAAEPSSRPVEEVLQDTVESKPTQPPEAASVTATPEASVGGGGWRQVFGWRTTAQAPPQSDKAANGDARPAPIAEVTTEPRAPLSQEIAEPSVPENASALPASPPPAPVQPAAELSSTASPNTTAEANPGWGTYLYSFVSNPKPVPKPSTPPTTASALPSDTIAESQSVSTPQPALAIQAATPVPTPSAPEGLSVPVLAGTPIEGQATTSSSRTASPVRKGSVASTSGWLNYLALRAQKRLPAPGSVGTGETEGRKSSETHREEVMDFSNDPDFPVATPAAPVPAAQDGTDQSKPTVPAPAPAGKTLANKSSQLSVRKKRLSMSSTRSGGSLTPLSSSPKHSTLDGKVPGSTRSTSSTAVFFAPGAGITAKTTGLAWRAIAAAGTYVYGGHPAPGPDSVPENDKEVRERKDGRRVGGELPRRVGLGHGAVDDGWKHVKRVAVVGVHGWFPAKMLNSVIGEPTGTSVKFANMMGSAVKKFFEDKGVTDIRLTLMPLEGEGTIDHRVDKLYKAYLSNPAWINDLRRADAIFFAAHSQGCIVTTHLISRMIAQGHIRTPLNREAVGRCEWAFGPIGLLPPEEPRRGRKPFISTTGSEGGYQKVAMLAMCGVHLGPLHSISTSTVIQPYLQWFENAAARELFEFQDTNSAVSLAYQRALGMVLENEVRVLLLASLNDQVVPIYGASFSTAQHPLLLRALFVDGASYSASDFMTNLLCFAFMLRNAGIDDQRLVEHLSEATAGSLTGVGHSSPYEEAACYSLIVDYLFHSTPARQPMPALHVESFSARDARNDFELPWIMRALVDAPEVKDLFPGELRDLKEGILHWKPTTKALREIKRRLEPMAGRQSRLRPLPNSPSSTSLNAAAEQGSNGATPGGSTGKAAAAALSASVRKDW</sequence>
<feature type="compositionally biased region" description="Low complexity" evidence="1">
    <location>
        <begin position="569"/>
        <end position="579"/>
    </location>
</feature>
<evidence type="ECO:0000256" key="1">
    <source>
        <dbReference type="SAM" id="MobiDB-lite"/>
    </source>
</evidence>
<dbReference type="Proteomes" id="UP000279259">
    <property type="component" value="Unassembled WGS sequence"/>
</dbReference>
<feature type="compositionally biased region" description="Low complexity" evidence="1">
    <location>
        <begin position="24"/>
        <end position="36"/>
    </location>
</feature>
<dbReference type="InterPro" id="IPR058934">
    <property type="entry name" value="YMC020W-like"/>
</dbReference>
<dbReference type="PANTHER" id="PTHR47349:SF1">
    <property type="entry name" value="AER328WP"/>
    <property type="match status" value="1"/>
</dbReference>
<gene>
    <name evidence="3" type="ORF">EHS25_007479</name>
</gene>
<feature type="compositionally biased region" description="Polar residues" evidence="1">
    <location>
        <begin position="1"/>
        <end position="15"/>
    </location>
</feature>
<name>A0A427YQ03_9TREE</name>
<dbReference type="Pfam" id="PF26147">
    <property type="entry name" value="AB_HYDROLASE_YMC0-YMC35"/>
    <property type="match status" value="2"/>
</dbReference>
<feature type="compositionally biased region" description="Polar residues" evidence="1">
    <location>
        <begin position="163"/>
        <end position="186"/>
    </location>
</feature>
<feature type="region of interest" description="Disordered" evidence="1">
    <location>
        <begin position="1256"/>
        <end position="1308"/>
    </location>
</feature>
<feature type="compositionally biased region" description="Polar residues" evidence="1">
    <location>
        <begin position="580"/>
        <end position="590"/>
    </location>
</feature>
<feature type="compositionally biased region" description="Pro residues" evidence="1">
    <location>
        <begin position="344"/>
        <end position="360"/>
    </location>
</feature>
<dbReference type="PANTHER" id="PTHR47349">
    <property type="entry name" value="CHROMOSOME 8, WHOLE GENOME SHOTGUN SEQUENCE"/>
    <property type="match status" value="1"/>
</dbReference>
<dbReference type="OrthoDB" id="5598028at2759"/>
<dbReference type="InterPro" id="IPR058933">
    <property type="entry name" value="YMC020W-like_ab_hydrolase"/>
</dbReference>
<evidence type="ECO:0000313" key="4">
    <source>
        <dbReference type="Proteomes" id="UP000279259"/>
    </source>
</evidence>
<feature type="compositionally biased region" description="Low complexity" evidence="1">
    <location>
        <begin position="1293"/>
        <end position="1308"/>
    </location>
</feature>
<feature type="compositionally biased region" description="Polar residues" evidence="1">
    <location>
        <begin position="140"/>
        <end position="154"/>
    </location>
</feature>
<feature type="compositionally biased region" description="Basic and acidic residues" evidence="1">
    <location>
        <begin position="818"/>
        <end position="837"/>
    </location>
</feature>
<accession>A0A427YQ03</accession>
<feature type="compositionally biased region" description="Low complexity" evidence="1">
    <location>
        <begin position="278"/>
        <end position="297"/>
    </location>
</feature>
<feature type="region of interest" description="Disordered" evidence="1">
    <location>
        <begin position="655"/>
        <end position="773"/>
    </location>
</feature>
<keyword evidence="4" id="KW-1185">Reference proteome</keyword>
<feature type="compositionally biased region" description="Low complexity" evidence="1">
    <location>
        <begin position="741"/>
        <end position="756"/>
    </location>
</feature>